<dbReference type="AlphaFoldDB" id="A0A3E2W4B4"/>
<reference evidence="2 3" key="1">
    <citation type="submission" date="2018-08" db="EMBL/GenBank/DDBJ databases">
        <title>A genome reference for cultivated species of the human gut microbiota.</title>
        <authorList>
            <person name="Zou Y."/>
            <person name="Xue W."/>
            <person name="Luo G."/>
        </authorList>
    </citation>
    <scope>NUCLEOTIDE SEQUENCE [LARGE SCALE GENOMIC DNA]</scope>
    <source>
        <strain evidence="2 3">OF01-2LB</strain>
    </source>
</reference>
<proteinExistence type="predicted"/>
<dbReference type="EMBL" id="QVEV01000002">
    <property type="protein sequence ID" value="RGC18649.1"/>
    <property type="molecule type" value="Genomic_DNA"/>
</dbReference>
<feature type="transmembrane region" description="Helical" evidence="1">
    <location>
        <begin position="97"/>
        <end position="116"/>
    </location>
</feature>
<accession>A0A3E2W4B4</accession>
<evidence type="ECO:0000313" key="3">
    <source>
        <dbReference type="Proteomes" id="UP000260025"/>
    </source>
</evidence>
<gene>
    <name evidence="2" type="ORF">DXA38_02845</name>
</gene>
<feature type="transmembrane region" description="Helical" evidence="1">
    <location>
        <begin position="39"/>
        <end position="59"/>
    </location>
</feature>
<name>A0A3E2W4B4_CLOIN</name>
<keyword evidence="1" id="KW-1133">Transmembrane helix</keyword>
<dbReference type="RefSeq" id="WP_117441889.1">
    <property type="nucleotide sequence ID" value="NZ_JAJFEN010000021.1"/>
</dbReference>
<dbReference type="Proteomes" id="UP000260025">
    <property type="component" value="Unassembled WGS sequence"/>
</dbReference>
<sequence>MKKIHNLIVLLIPFLSFAIIWLNYQFFDISAGASTWNIYLTYWACAYIIYYLCLLYLLLLRNSFQILPLFIGLVEFLLPAVSIYFDDLWFVMFLSNLGSNSVMCISLLIVYLVILYEKHPIKKWIRKKGINE</sequence>
<evidence type="ECO:0000256" key="1">
    <source>
        <dbReference type="SAM" id="Phobius"/>
    </source>
</evidence>
<keyword evidence="1" id="KW-0812">Transmembrane</keyword>
<comment type="caution">
    <text evidence="2">The sequence shown here is derived from an EMBL/GenBank/DDBJ whole genome shotgun (WGS) entry which is preliminary data.</text>
</comment>
<feature type="transmembrane region" description="Helical" evidence="1">
    <location>
        <begin position="66"/>
        <end position="85"/>
    </location>
</feature>
<organism evidence="2 3">
    <name type="scientific">Clostridium innocuum</name>
    <dbReference type="NCBI Taxonomy" id="1522"/>
    <lineage>
        <taxon>Bacteria</taxon>
        <taxon>Bacillati</taxon>
        <taxon>Bacillota</taxon>
        <taxon>Clostridia</taxon>
        <taxon>Eubacteriales</taxon>
        <taxon>Clostridiaceae</taxon>
        <taxon>Clostridium</taxon>
    </lineage>
</organism>
<evidence type="ECO:0000313" key="2">
    <source>
        <dbReference type="EMBL" id="RGC18649.1"/>
    </source>
</evidence>
<protein>
    <submittedName>
        <fullName evidence="2">Uncharacterized protein</fullName>
    </submittedName>
</protein>
<keyword evidence="1" id="KW-0472">Membrane</keyword>
<feature type="transmembrane region" description="Helical" evidence="1">
    <location>
        <begin position="7"/>
        <end position="27"/>
    </location>
</feature>